<comment type="caution">
    <text evidence="3">The sequence shown here is derived from an EMBL/GenBank/DDBJ whole genome shotgun (WGS) entry which is preliminary data.</text>
</comment>
<feature type="region of interest" description="Disordered" evidence="2">
    <location>
        <begin position="245"/>
        <end position="270"/>
    </location>
</feature>
<keyword evidence="1" id="KW-0175">Coiled coil</keyword>
<accession>A0AA36MPM7</accession>
<keyword evidence="4" id="KW-1185">Reference proteome</keyword>
<protein>
    <submittedName>
        <fullName evidence="3">Uncharacterized protein</fullName>
    </submittedName>
</protein>
<organism evidence="3 4">
    <name type="scientific">Effrenium voratum</name>
    <dbReference type="NCBI Taxonomy" id="2562239"/>
    <lineage>
        <taxon>Eukaryota</taxon>
        <taxon>Sar</taxon>
        <taxon>Alveolata</taxon>
        <taxon>Dinophyceae</taxon>
        <taxon>Suessiales</taxon>
        <taxon>Symbiodiniaceae</taxon>
        <taxon>Effrenium</taxon>
    </lineage>
</organism>
<dbReference type="AlphaFoldDB" id="A0AA36MPM7"/>
<dbReference type="Proteomes" id="UP001178507">
    <property type="component" value="Unassembled WGS sequence"/>
</dbReference>
<dbReference type="EMBL" id="CAUJNA010000317">
    <property type="protein sequence ID" value="CAJ1375388.1"/>
    <property type="molecule type" value="Genomic_DNA"/>
</dbReference>
<evidence type="ECO:0000256" key="2">
    <source>
        <dbReference type="SAM" id="MobiDB-lite"/>
    </source>
</evidence>
<feature type="compositionally biased region" description="Polar residues" evidence="2">
    <location>
        <begin position="255"/>
        <end position="267"/>
    </location>
</feature>
<evidence type="ECO:0000313" key="3">
    <source>
        <dbReference type="EMBL" id="CAJ1375388.1"/>
    </source>
</evidence>
<reference evidence="3" key="1">
    <citation type="submission" date="2023-08" db="EMBL/GenBank/DDBJ databases">
        <authorList>
            <person name="Chen Y."/>
            <person name="Shah S."/>
            <person name="Dougan E. K."/>
            <person name="Thang M."/>
            <person name="Chan C."/>
        </authorList>
    </citation>
    <scope>NUCLEOTIDE SEQUENCE</scope>
</reference>
<name>A0AA36MPM7_9DINO</name>
<feature type="coiled-coil region" evidence="1">
    <location>
        <begin position="170"/>
        <end position="211"/>
    </location>
</feature>
<proteinExistence type="predicted"/>
<evidence type="ECO:0000313" key="4">
    <source>
        <dbReference type="Proteomes" id="UP001178507"/>
    </source>
</evidence>
<evidence type="ECO:0000256" key="1">
    <source>
        <dbReference type="SAM" id="Coils"/>
    </source>
</evidence>
<gene>
    <name evidence="3" type="ORF">EVOR1521_LOCUS4675</name>
</gene>
<sequence>MSKASHGSTRIGREVCASLMAPLPDASHGDVWMQAMQAIDAAELAQVTRCGKASLAQVSSRLQQWKNSGNPTDKPWAEVLGECCHAFMERCAEIVEMSSATPKLSSNLLGAAVHLAELVGKTGLVLSAMDSDMTNLADRVSKLELIYDVAVKRVESVASEIARGIDASTHEKAKQREAEMQSINEDLRKTLVESQQRCIAAEERATDLLRQLSALPQTRSRNSSYGSHDFDRKALNDARRLQSSELTAPHWSPLKRTSQPPQTQALRSQDPLELSVHAALDHLKALLEQAQDAHPSLQPLLPLITGVDTVPTSQSLRSAASTAISWADSCLSFRDPILAASVKQSASHLQCLGDLLNT</sequence>